<protein>
    <submittedName>
        <fullName evidence="1">Uncharacterized protein</fullName>
    </submittedName>
</protein>
<organism evidence="1 2">
    <name type="scientific">Brevibacillus brevis (strain 47 / JCM 6285 / NBRC 100599)</name>
    <dbReference type="NCBI Taxonomy" id="358681"/>
    <lineage>
        <taxon>Bacteria</taxon>
        <taxon>Bacillati</taxon>
        <taxon>Bacillota</taxon>
        <taxon>Bacilli</taxon>
        <taxon>Bacillales</taxon>
        <taxon>Paenibacillaceae</taxon>
        <taxon>Brevibacillus</taxon>
    </lineage>
</organism>
<dbReference type="EMBL" id="AP008955">
    <property type="protein sequence ID" value="BAH42015.1"/>
    <property type="molecule type" value="Genomic_DNA"/>
</dbReference>
<accession>C0Z658</accession>
<dbReference type="HOGENOM" id="CLU_3077471_0_0_9"/>
<sequence length="52" mass="5750">MKQAVLSVDFSTGKAAFFEDMLLDHIQYVFSFVSIRSAGYVIGEGNKPGDVY</sequence>
<reference evidence="1 2" key="1">
    <citation type="submission" date="2005-03" db="EMBL/GenBank/DDBJ databases">
        <title>Brevibacillus brevis strain 47, complete genome.</title>
        <authorList>
            <person name="Hosoyama A."/>
            <person name="Yamada R."/>
            <person name="Hongo Y."/>
            <person name="Terui Y."/>
            <person name="Ankai A."/>
            <person name="Masuyama W."/>
            <person name="Sekiguchi M."/>
            <person name="Takeda T."/>
            <person name="Asano K."/>
            <person name="Ohji S."/>
            <person name="Ichikawa N."/>
            <person name="Narita S."/>
            <person name="Aoki N."/>
            <person name="Miura H."/>
            <person name="Matsushita S."/>
            <person name="Sekigawa T."/>
            <person name="Yamagata H."/>
            <person name="Yoshikawa H."/>
            <person name="Udaka S."/>
            <person name="Tanikawa S."/>
            <person name="Fujita N."/>
        </authorList>
    </citation>
    <scope>NUCLEOTIDE SEQUENCE [LARGE SCALE GENOMIC DNA]</scope>
    <source>
        <strain evidence="2">47 / JCM 6285 / NBRC 100599</strain>
    </source>
</reference>
<dbReference type="STRING" id="358681.BBR47_10380"/>
<gene>
    <name evidence="1" type="ordered locus">BBR47_10380</name>
</gene>
<evidence type="ECO:0000313" key="2">
    <source>
        <dbReference type="Proteomes" id="UP000001877"/>
    </source>
</evidence>
<dbReference type="AlphaFoldDB" id="C0Z658"/>
<evidence type="ECO:0000313" key="1">
    <source>
        <dbReference type="EMBL" id="BAH42015.1"/>
    </source>
</evidence>
<name>C0Z658_BREBN</name>
<keyword evidence="2" id="KW-1185">Reference proteome</keyword>
<dbReference type="KEGG" id="bbe:BBR47_10380"/>
<dbReference type="Proteomes" id="UP000001877">
    <property type="component" value="Chromosome"/>
</dbReference>
<proteinExistence type="predicted"/>